<evidence type="ECO:0000313" key="19">
    <source>
        <dbReference type="RefSeq" id="XP_030068753.1"/>
    </source>
</evidence>
<evidence type="ECO:0000313" key="17">
    <source>
        <dbReference type="RefSeq" id="XP_030068751.1"/>
    </source>
</evidence>
<evidence type="ECO:0000256" key="5">
    <source>
        <dbReference type="ARBA" id="ARBA00022989"/>
    </source>
</evidence>
<evidence type="ECO:0000256" key="9">
    <source>
        <dbReference type="ARBA" id="ARBA00023180"/>
    </source>
</evidence>
<evidence type="ECO:0000256" key="3">
    <source>
        <dbReference type="ARBA" id="ARBA00022692"/>
    </source>
</evidence>
<dbReference type="SMART" id="SM00060">
    <property type="entry name" value="FN3"/>
    <property type="match status" value="1"/>
</dbReference>
<dbReference type="AlphaFoldDB" id="A0A6P7YUV3"/>
<keyword evidence="15" id="KW-1185">Reference proteome</keyword>
<protein>
    <submittedName>
        <fullName evidence="16 17">Interleukin-4 receptor subunit alpha</fullName>
    </submittedName>
</protein>
<dbReference type="RefSeq" id="XP_030068753.1">
    <property type="nucleotide sequence ID" value="XM_030212893.1"/>
</dbReference>
<evidence type="ECO:0000256" key="12">
    <source>
        <dbReference type="SAM" id="SignalP"/>
    </source>
</evidence>
<dbReference type="SUPFAM" id="SSF49265">
    <property type="entry name" value="Fibronectin type III"/>
    <property type="match status" value="2"/>
</dbReference>
<evidence type="ECO:0000256" key="7">
    <source>
        <dbReference type="ARBA" id="ARBA00023157"/>
    </source>
</evidence>
<organism evidence="15 19">
    <name type="scientific">Microcaecilia unicolor</name>
    <dbReference type="NCBI Taxonomy" id="1415580"/>
    <lineage>
        <taxon>Eukaryota</taxon>
        <taxon>Metazoa</taxon>
        <taxon>Chordata</taxon>
        <taxon>Craniata</taxon>
        <taxon>Vertebrata</taxon>
        <taxon>Euteleostomi</taxon>
        <taxon>Amphibia</taxon>
        <taxon>Gymnophiona</taxon>
        <taxon>Siphonopidae</taxon>
        <taxon>Microcaecilia</taxon>
    </lineage>
</organism>
<dbReference type="CDD" id="cd00063">
    <property type="entry name" value="FN3"/>
    <property type="match status" value="1"/>
</dbReference>
<evidence type="ECO:0000256" key="10">
    <source>
        <dbReference type="PROSITE-ProRule" id="PRU00059"/>
    </source>
</evidence>
<feature type="signal peptide" evidence="12">
    <location>
        <begin position="1"/>
        <end position="18"/>
    </location>
</feature>
<keyword evidence="4 12" id="KW-0732">Signal</keyword>
<keyword evidence="5" id="KW-1133">Transmembrane helix</keyword>
<evidence type="ECO:0000313" key="18">
    <source>
        <dbReference type="RefSeq" id="XP_030068752.1"/>
    </source>
</evidence>
<evidence type="ECO:0000259" key="13">
    <source>
        <dbReference type="PROSITE" id="PS01180"/>
    </source>
</evidence>
<dbReference type="RefSeq" id="XP_030068750.1">
    <property type="nucleotide sequence ID" value="XM_030212890.1"/>
</dbReference>
<feature type="domain" description="Fibronectin type-III" evidence="14">
    <location>
        <begin position="124"/>
        <end position="223"/>
    </location>
</feature>
<dbReference type="InterPro" id="IPR013783">
    <property type="entry name" value="Ig-like_fold"/>
</dbReference>
<gene>
    <name evidence="16 17 18 19" type="primary">IL4R</name>
</gene>
<dbReference type="InterPro" id="IPR003961">
    <property type="entry name" value="FN3_dom"/>
</dbReference>
<dbReference type="InterPro" id="IPR036116">
    <property type="entry name" value="FN3_sf"/>
</dbReference>
<feature type="region of interest" description="Disordered" evidence="11">
    <location>
        <begin position="687"/>
        <end position="714"/>
    </location>
</feature>
<dbReference type="RefSeq" id="XP_030068752.1">
    <property type="nucleotide sequence ID" value="XM_030212892.1"/>
</dbReference>
<dbReference type="GO" id="GO:0002532">
    <property type="term" value="P:production of molecular mediator involved in inflammatory response"/>
    <property type="evidence" value="ECO:0007669"/>
    <property type="project" value="InterPro"/>
</dbReference>
<dbReference type="InterPro" id="IPR015319">
    <property type="entry name" value="IL-4_rcpt-alpha_N"/>
</dbReference>
<keyword evidence="8 16" id="KW-0675">Receptor</keyword>
<dbReference type="Pfam" id="PF09238">
    <property type="entry name" value="IL4Ra_N"/>
    <property type="match status" value="1"/>
</dbReference>
<keyword evidence="3" id="KW-0812">Transmembrane</keyword>
<evidence type="ECO:0000256" key="2">
    <source>
        <dbReference type="ARBA" id="ARBA00022553"/>
    </source>
</evidence>
<proteinExistence type="predicted"/>
<comment type="subcellular location">
    <subcellularLocation>
        <location evidence="1">Membrane</location>
        <topology evidence="1">Single-pass type I membrane protein</topology>
    </subcellularLocation>
</comment>
<accession>A0A6P7YUV3</accession>
<keyword evidence="7" id="KW-1015">Disulfide bond</keyword>
<evidence type="ECO:0000259" key="14">
    <source>
        <dbReference type="PROSITE" id="PS50853"/>
    </source>
</evidence>
<dbReference type="GeneID" id="115476493"/>
<feature type="domain" description="CUB" evidence="13">
    <location>
        <begin position="11"/>
        <end position="165"/>
    </location>
</feature>
<name>A0A6P7YUV3_9AMPH</name>
<dbReference type="GO" id="GO:0004896">
    <property type="term" value="F:cytokine receptor activity"/>
    <property type="evidence" value="ECO:0007669"/>
    <property type="project" value="InterPro"/>
</dbReference>
<sequence length="875" mass="100095">MSLFWLLLLSCGFQLVTTDGQVKNLECYNDYDREMVCLWEVEDLTSCRDQYLLTYERLNNPQPNKTCIPENVKVEDYISFSKCTCSIFVPYFIVTDEYNIEILYNKTVVLNETVIPSDTVKPKPPKNLTVTKNENGNFLLRWDKSYKKSNLLYNRLGFEITYYEKRNPEKIHTKMINNLETSYEILMRELDPGDYVAKVRSMPKEYEGQPSEWSSVAEWRKESESSPPIPLWINVPIFSIVIVVLAVICYYCCDKYKEEWWNNIPDPAKSSFAVKNFNVFQSSGLRKKQCVCDQKTSSHDTILKHMRKNFGSWISKRIPFSLGKNCWHEGYTHEVVKCKEDKCKIGDQRAAIPEEAGRILIPEQTLVKSLEIYPLEPDTALPFEEDCEKLEDKDAEEANINSIFPFDPCIQDLFLNIIGTKTWQTNSDFIEDKYKFCNSHETENTNQEIYRDSDQLLCSKHLPFFTDNGSLEKNYRKHFVQSVKPVESSHHGCKSETEEDLVKFMLDSQGLSDLEAFRDGLGGVTHESNMCFDADYRSFDSTLSRSKDNAIHVECCPTNMESDLFSSQDGEGLSFLKPTRGLHEITYPKVNNCVSSTNCTILSMPGYQSFDNAVKQAEMQDDQTVNCGSPNETIPEESGCKPFDCASIQSTYTERGIGTPDLSPGRDRECDCSDSLSHVYFNETYEKNEKNDEIGDSQSSSMNSGGQHCNDTGSIYNPLNGRTLDRNSNVVHALTFDICDHLKNFGNSSPGDPLLNKEGNSLDCLHKLTDNPNLRLLQQKKSSEAVMLNCGQFTPSVDFPPFQKRHLPFLKCPTKFENISYFIQPCSSERMLGLEHDKVLPLDEGNGVKHYLMGLKEEEDGEGNFYMEVTTRMDL</sequence>
<evidence type="ECO:0000256" key="8">
    <source>
        <dbReference type="ARBA" id="ARBA00023170"/>
    </source>
</evidence>
<feature type="compositionally biased region" description="Polar residues" evidence="11">
    <location>
        <begin position="696"/>
        <end position="714"/>
    </location>
</feature>
<evidence type="ECO:0000313" key="15">
    <source>
        <dbReference type="Proteomes" id="UP000515156"/>
    </source>
</evidence>
<dbReference type="Gene3D" id="2.60.40.10">
    <property type="entry name" value="Immunoglobulins"/>
    <property type="match status" value="2"/>
</dbReference>
<evidence type="ECO:0000256" key="1">
    <source>
        <dbReference type="ARBA" id="ARBA00004479"/>
    </source>
</evidence>
<dbReference type="Pfam" id="PF00041">
    <property type="entry name" value="fn3"/>
    <property type="match status" value="1"/>
</dbReference>
<dbReference type="OrthoDB" id="8962741at2759"/>
<evidence type="ECO:0000313" key="16">
    <source>
        <dbReference type="RefSeq" id="XP_030068750.1"/>
    </source>
</evidence>
<keyword evidence="2" id="KW-0597">Phosphoprotein</keyword>
<evidence type="ECO:0000256" key="11">
    <source>
        <dbReference type="SAM" id="MobiDB-lite"/>
    </source>
</evidence>
<dbReference type="GO" id="GO:0009897">
    <property type="term" value="C:external side of plasma membrane"/>
    <property type="evidence" value="ECO:0007669"/>
    <property type="project" value="TreeGrafter"/>
</dbReference>
<keyword evidence="6" id="KW-0472">Membrane</keyword>
<dbReference type="PANTHER" id="PTHR23037:SF32">
    <property type="entry name" value="INTERLEUKIN-4 RECEPTOR SUBUNIT ALPHA"/>
    <property type="match status" value="1"/>
</dbReference>
<evidence type="ECO:0000256" key="6">
    <source>
        <dbReference type="ARBA" id="ARBA00023136"/>
    </source>
</evidence>
<dbReference type="Proteomes" id="UP000515156">
    <property type="component" value="Chromosome 8"/>
</dbReference>
<dbReference type="RefSeq" id="XP_030068751.1">
    <property type="nucleotide sequence ID" value="XM_030212891.1"/>
</dbReference>
<dbReference type="KEGG" id="muo:115476493"/>
<dbReference type="PROSITE" id="PS01180">
    <property type="entry name" value="CUB"/>
    <property type="match status" value="1"/>
</dbReference>
<dbReference type="CTD" id="3566"/>
<keyword evidence="9" id="KW-0325">Glycoprotein</keyword>
<feature type="chain" id="PRO_5044652567" evidence="12">
    <location>
        <begin position="19"/>
        <end position="875"/>
    </location>
</feature>
<dbReference type="InterPro" id="IPR000859">
    <property type="entry name" value="CUB_dom"/>
</dbReference>
<comment type="caution">
    <text evidence="10">Lacks conserved residue(s) required for the propagation of feature annotation.</text>
</comment>
<evidence type="ECO:0000256" key="4">
    <source>
        <dbReference type="ARBA" id="ARBA00022729"/>
    </source>
</evidence>
<dbReference type="PANTHER" id="PTHR23037">
    <property type="entry name" value="CYTOKINE RECEPTOR"/>
    <property type="match status" value="1"/>
</dbReference>
<reference evidence="16 17" key="1">
    <citation type="submission" date="2025-04" db="UniProtKB">
        <authorList>
            <consortium name="RefSeq"/>
        </authorList>
    </citation>
    <scope>IDENTIFICATION</scope>
</reference>
<dbReference type="PROSITE" id="PS50853">
    <property type="entry name" value="FN3"/>
    <property type="match status" value="1"/>
</dbReference>